<evidence type="ECO:0000313" key="2">
    <source>
        <dbReference type="EMBL" id="KAF2865571.1"/>
    </source>
</evidence>
<dbReference type="EMBL" id="JAADJZ010000032">
    <property type="protein sequence ID" value="KAF2865571.1"/>
    <property type="molecule type" value="Genomic_DNA"/>
</dbReference>
<name>A0A7C8I1J6_9PLEO</name>
<comment type="caution">
    <text evidence="2">The sequence shown here is derived from an EMBL/GenBank/DDBJ whole genome shotgun (WGS) entry which is preliminary data.</text>
</comment>
<dbReference type="InterPro" id="IPR014839">
    <property type="entry name" value="Crt10"/>
</dbReference>
<evidence type="ECO:0000256" key="1">
    <source>
        <dbReference type="SAM" id="MobiDB-lite"/>
    </source>
</evidence>
<accession>A0A7C8I1J6</accession>
<dbReference type="AlphaFoldDB" id="A0A7C8I1J6"/>
<feature type="region of interest" description="Disordered" evidence="1">
    <location>
        <begin position="425"/>
        <end position="452"/>
    </location>
</feature>
<evidence type="ECO:0000313" key="3">
    <source>
        <dbReference type="Proteomes" id="UP000481861"/>
    </source>
</evidence>
<dbReference type="SUPFAM" id="SSF50978">
    <property type="entry name" value="WD40 repeat-like"/>
    <property type="match status" value="1"/>
</dbReference>
<feature type="region of interest" description="Disordered" evidence="1">
    <location>
        <begin position="379"/>
        <end position="402"/>
    </location>
</feature>
<dbReference type="Pfam" id="PF08728">
    <property type="entry name" value="CRT10"/>
    <property type="match status" value="1"/>
</dbReference>
<reference evidence="2 3" key="1">
    <citation type="submission" date="2020-01" db="EMBL/GenBank/DDBJ databases">
        <authorList>
            <consortium name="DOE Joint Genome Institute"/>
            <person name="Haridas S."/>
            <person name="Albert R."/>
            <person name="Binder M."/>
            <person name="Bloem J."/>
            <person name="Labutti K."/>
            <person name="Salamov A."/>
            <person name="Andreopoulos B."/>
            <person name="Baker S.E."/>
            <person name="Barry K."/>
            <person name="Bills G."/>
            <person name="Bluhm B.H."/>
            <person name="Cannon C."/>
            <person name="Castanera R."/>
            <person name="Culley D.E."/>
            <person name="Daum C."/>
            <person name="Ezra D."/>
            <person name="Gonzalez J.B."/>
            <person name="Henrissat B."/>
            <person name="Kuo A."/>
            <person name="Liang C."/>
            <person name="Lipzen A."/>
            <person name="Lutzoni F."/>
            <person name="Magnuson J."/>
            <person name="Mondo S."/>
            <person name="Nolan M."/>
            <person name="Ohm R."/>
            <person name="Pangilinan J."/>
            <person name="Park H.-J.H."/>
            <person name="Ramirez L."/>
            <person name="Alfaro M."/>
            <person name="Sun H."/>
            <person name="Tritt A."/>
            <person name="Yoshinaga Y."/>
            <person name="Zwiers L.-H.L."/>
            <person name="Turgeon B.G."/>
            <person name="Goodwin S.B."/>
            <person name="Spatafora J.W."/>
            <person name="Crous P.W."/>
            <person name="Grigoriev I.V."/>
        </authorList>
    </citation>
    <scope>NUCLEOTIDE SEQUENCE [LARGE SCALE GENOMIC DNA]</scope>
    <source>
        <strain evidence="2 3">CBS 611.86</strain>
    </source>
</reference>
<sequence length="667" mass="73110">MAKAVSCVAINAQPGSERFLSSVEKPLLKHWRCDLTALSKKYNLYFVACDAAIHVYQPQFPNQTLSKTPALTIHPPTTSPGLKAGNDPGSPHSVNRLLVDFLGREEVLLAVCDDGDVVGYRVSEIQHALEKRQPVTDGKESTAGNSSDIRVFLHRNVGLSAWGLAVHRDARLIAISANTAEITVIAYALADVSTCRSESSDSVLEDVISVDDGESQDFPFPRRRDHVITLVGRFNIPAISFDNNGTDPTGRWLFSSSIKGETHLWDLYSPETPMRTIRVGRCDEVTVPTQKPDCMCHVEHASWSAMFVDTRSCHQTYSVEDALGMDPNRVAPCYWDVTLAKNTVIVGSRRSLSDEAAEIAEGGIDDIALAEDMAMEISSGTGDTTSEESQSESADTNTELPNSQSLFIPESLLDFPNPFLTSSDTAVAPSSPGMVVDSLETSASPGGDTDSDDNYMIPELDGDGPPLYLQSYCEMATASNHQDQPQSPPCIIVTKEEIYLLQRPLDSAGDLSDPIITMRRPLLPTGIEPHETDRNCYAAQIPELGIFIVASPMGKAAIFSLTRFNTTEHHLPLYGFRMDHLVPRRGEFKCEEWLHERLVGVAVGPVQGMLDTEDQEVESRRGSSSKERSSGPRRWRLMMYYTNHTVLSYELGKFPEGGSPGVGDLVV</sequence>
<dbReference type="InterPro" id="IPR036322">
    <property type="entry name" value="WD40_repeat_dom_sf"/>
</dbReference>
<feature type="compositionally biased region" description="Basic and acidic residues" evidence="1">
    <location>
        <begin position="617"/>
        <end position="630"/>
    </location>
</feature>
<proteinExistence type="predicted"/>
<dbReference type="OrthoDB" id="5591786at2759"/>
<protein>
    <submittedName>
        <fullName evidence="2">Uncharacterized protein</fullName>
    </submittedName>
</protein>
<feature type="region of interest" description="Disordered" evidence="1">
    <location>
        <begin position="612"/>
        <end position="631"/>
    </location>
</feature>
<gene>
    <name evidence="2" type="ORF">BDV95DRAFT_612450</name>
</gene>
<organism evidence="2 3">
    <name type="scientific">Massariosphaeria phaeospora</name>
    <dbReference type="NCBI Taxonomy" id="100035"/>
    <lineage>
        <taxon>Eukaryota</taxon>
        <taxon>Fungi</taxon>
        <taxon>Dikarya</taxon>
        <taxon>Ascomycota</taxon>
        <taxon>Pezizomycotina</taxon>
        <taxon>Dothideomycetes</taxon>
        <taxon>Pleosporomycetidae</taxon>
        <taxon>Pleosporales</taxon>
        <taxon>Pleosporales incertae sedis</taxon>
        <taxon>Massariosphaeria</taxon>
    </lineage>
</organism>
<keyword evidence="3" id="KW-1185">Reference proteome</keyword>
<dbReference type="Proteomes" id="UP000481861">
    <property type="component" value="Unassembled WGS sequence"/>
</dbReference>